<dbReference type="Pfam" id="PF02577">
    <property type="entry name" value="BFN_dom"/>
    <property type="match status" value="1"/>
</dbReference>
<evidence type="ECO:0000313" key="3">
    <source>
        <dbReference type="Proteomes" id="UP000317369"/>
    </source>
</evidence>
<proteinExistence type="predicted"/>
<dbReference type="GO" id="GO:0004518">
    <property type="term" value="F:nuclease activity"/>
    <property type="evidence" value="ECO:0007669"/>
    <property type="project" value="InterPro"/>
</dbReference>
<protein>
    <recommendedName>
        <fullName evidence="1">BFN domain-containing protein</fullName>
    </recommendedName>
</protein>
<name>A0A517YSY2_9BACT</name>
<accession>A0A517YSY2</accession>
<keyword evidence="3" id="KW-1185">Reference proteome</keyword>
<dbReference type="AlphaFoldDB" id="A0A517YSY2"/>
<dbReference type="OrthoDB" id="9788698at2"/>
<dbReference type="InterPro" id="IPR036104">
    <property type="entry name" value="BFN_sf"/>
</dbReference>
<evidence type="ECO:0000313" key="2">
    <source>
        <dbReference type="EMBL" id="QDU33343.1"/>
    </source>
</evidence>
<dbReference type="InterPro" id="IPR003729">
    <property type="entry name" value="Bi_nuclease_dom"/>
</dbReference>
<dbReference type="Gene3D" id="3.10.690.10">
    <property type="entry name" value="Bifunctional nuclease domain"/>
    <property type="match status" value="1"/>
</dbReference>
<evidence type="ECO:0000259" key="1">
    <source>
        <dbReference type="PROSITE" id="PS51658"/>
    </source>
</evidence>
<sequence>MLIQVELTRILIQETDDTHIVELREKDGERVMPITIGYYEAAAIERRLLGNLPPRPLTHELLANAIAQLGGKIDRIIISDLQEHTFFAQIVLSGREKEIVLDARPSDAIALGSATNVPLFIEDHILDQITKPF</sequence>
<organism evidence="2 3">
    <name type="scientific">Poriferisphaera corsica</name>
    <dbReference type="NCBI Taxonomy" id="2528020"/>
    <lineage>
        <taxon>Bacteria</taxon>
        <taxon>Pseudomonadati</taxon>
        <taxon>Planctomycetota</taxon>
        <taxon>Phycisphaerae</taxon>
        <taxon>Phycisphaerales</taxon>
        <taxon>Phycisphaeraceae</taxon>
        <taxon>Poriferisphaera</taxon>
    </lineage>
</organism>
<dbReference type="PROSITE" id="PS51658">
    <property type="entry name" value="BFN"/>
    <property type="match status" value="1"/>
</dbReference>
<gene>
    <name evidence="2" type="ORF">KS4_13890</name>
</gene>
<dbReference type="Proteomes" id="UP000317369">
    <property type="component" value="Chromosome"/>
</dbReference>
<dbReference type="PANTHER" id="PTHR15160">
    <property type="entry name" value="VON HIPPEL-LINDAU PROTEIN"/>
    <property type="match status" value="1"/>
</dbReference>
<dbReference type="KEGG" id="pcor:KS4_13890"/>
<dbReference type="SUPFAM" id="SSF103256">
    <property type="entry name" value="Hypothetical protein TM0160"/>
    <property type="match status" value="1"/>
</dbReference>
<dbReference type="EMBL" id="CP036425">
    <property type="protein sequence ID" value="QDU33343.1"/>
    <property type="molecule type" value="Genomic_DNA"/>
</dbReference>
<feature type="domain" description="BFN" evidence="1">
    <location>
        <begin position="2"/>
        <end position="133"/>
    </location>
</feature>
<reference evidence="2 3" key="1">
    <citation type="submission" date="2019-02" db="EMBL/GenBank/DDBJ databases">
        <title>Deep-cultivation of Planctomycetes and their phenomic and genomic characterization uncovers novel biology.</title>
        <authorList>
            <person name="Wiegand S."/>
            <person name="Jogler M."/>
            <person name="Boedeker C."/>
            <person name="Pinto D."/>
            <person name="Vollmers J."/>
            <person name="Rivas-Marin E."/>
            <person name="Kohn T."/>
            <person name="Peeters S.H."/>
            <person name="Heuer A."/>
            <person name="Rast P."/>
            <person name="Oberbeckmann S."/>
            <person name="Bunk B."/>
            <person name="Jeske O."/>
            <person name="Meyerdierks A."/>
            <person name="Storesund J.E."/>
            <person name="Kallscheuer N."/>
            <person name="Luecker S."/>
            <person name="Lage O.M."/>
            <person name="Pohl T."/>
            <person name="Merkel B.J."/>
            <person name="Hornburger P."/>
            <person name="Mueller R.-W."/>
            <person name="Bruemmer F."/>
            <person name="Labrenz M."/>
            <person name="Spormann A.M."/>
            <person name="Op den Camp H."/>
            <person name="Overmann J."/>
            <person name="Amann R."/>
            <person name="Jetten M.S.M."/>
            <person name="Mascher T."/>
            <person name="Medema M.H."/>
            <person name="Devos D.P."/>
            <person name="Kaster A.-K."/>
            <person name="Ovreas L."/>
            <person name="Rohde M."/>
            <person name="Galperin M.Y."/>
            <person name="Jogler C."/>
        </authorList>
    </citation>
    <scope>NUCLEOTIDE SEQUENCE [LARGE SCALE GENOMIC DNA]</scope>
    <source>
        <strain evidence="2 3">KS4</strain>
    </source>
</reference>
<dbReference type="RefSeq" id="WP_145076304.1">
    <property type="nucleotide sequence ID" value="NZ_CP036425.1"/>
</dbReference>
<dbReference type="PANTHER" id="PTHR15160:SF1">
    <property type="entry name" value="VON HIPPEL-LINDAU DISEASE TUMOR SUPPRESSOR"/>
    <property type="match status" value="1"/>
</dbReference>